<protein>
    <recommendedName>
        <fullName evidence="4">Apple domain-containing protein</fullName>
    </recommendedName>
</protein>
<dbReference type="EMBL" id="MU865397">
    <property type="protein sequence ID" value="KAK4224309.1"/>
    <property type="molecule type" value="Genomic_DNA"/>
</dbReference>
<comment type="caution">
    <text evidence="2">The sequence shown here is derived from an EMBL/GenBank/DDBJ whole genome shotgun (WGS) entry which is preliminary data.</text>
</comment>
<accession>A0AAN7BJA9</accession>
<dbReference type="Proteomes" id="UP001301958">
    <property type="component" value="Unassembled WGS sequence"/>
</dbReference>
<evidence type="ECO:0000313" key="3">
    <source>
        <dbReference type="Proteomes" id="UP001301958"/>
    </source>
</evidence>
<proteinExistence type="predicted"/>
<evidence type="ECO:0000313" key="2">
    <source>
        <dbReference type="EMBL" id="KAK4224309.1"/>
    </source>
</evidence>
<organism evidence="2 3">
    <name type="scientific">Podospora fimiseda</name>
    <dbReference type="NCBI Taxonomy" id="252190"/>
    <lineage>
        <taxon>Eukaryota</taxon>
        <taxon>Fungi</taxon>
        <taxon>Dikarya</taxon>
        <taxon>Ascomycota</taxon>
        <taxon>Pezizomycotina</taxon>
        <taxon>Sordariomycetes</taxon>
        <taxon>Sordariomycetidae</taxon>
        <taxon>Sordariales</taxon>
        <taxon>Podosporaceae</taxon>
        <taxon>Podospora</taxon>
    </lineage>
</organism>
<keyword evidence="1" id="KW-0732">Signal</keyword>
<evidence type="ECO:0000256" key="1">
    <source>
        <dbReference type="SAM" id="SignalP"/>
    </source>
</evidence>
<reference evidence="2" key="1">
    <citation type="journal article" date="2023" name="Mol. Phylogenet. Evol.">
        <title>Genome-scale phylogeny and comparative genomics of the fungal order Sordariales.</title>
        <authorList>
            <person name="Hensen N."/>
            <person name="Bonometti L."/>
            <person name="Westerberg I."/>
            <person name="Brannstrom I.O."/>
            <person name="Guillou S."/>
            <person name="Cros-Aarteil S."/>
            <person name="Calhoun S."/>
            <person name="Haridas S."/>
            <person name="Kuo A."/>
            <person name="Mondo S."/>
            <person name="Pangilinan J."/>
            <person name="Riley R."/>
            <person name="LaButti K."/>
            <person name="Andreopoulos B."/>
            <person name="Lipzen A."/>
            <person name="Chen C."/>
            <person name="Yan M."/>
            <person name="Daum C."/>
            <person name="Ng V."/>
            <person name="Clum A."/>
            <person name="Steindorff A."/>
            <person name="Ohm R.A."/>
            <person name="Martin F."/>
            <person name="Silar P."/>
            <person name="Natvig D.O."/>
            <person name="Lalanne C."/>
            <person name="Gautier V."/>
            <person name="Ament-Velasquez S.L."/>
            <person name="Kruys A."/>
            <person name="Hutchinson M.I."/>
            <person name="Powell A.J."/>
            <person name="Barry K."/>
            <person name="Miller A.N."/>
            <person name="Grigoriev I.V."/>
            <person name="Debuchy R."/>
            <person name="Gladieux P."/>
            <person name="Hiltunen Thoren M."/>
            <person name="Johannesson H."/>
        </authorList>
    </citation>
    <scope>NUCLEOTIDE SEQUENCE</scope>
    <source>
        <strain evidence="2">CBS 990.96</strain>
    </source>
</reference>
<reference evidence="2" key="2">
    <citation type="submission" date="2023-05" db="EMBL/GenBank/DDBJ databases">
        <authorList>
            <consortium name="Lawrence Berkeley National Laboratory"/>
            <person name="Steindorff A."/>
            <person name="Hensen N."/>
            <person name="Bonometti L."/>
            <person name="Westerberg I."/>
            <person name="Brannstrom I.O."/>
            <person name="Guillou S."/>
            <person name="Cros-Aarteil S."/>
            <person name="Calhoun S."/>
            <person name="Haridas S."/>
            <person name="Kuo A."/>
            <person name="Mondo S."/>
            <person name="Pangilinan J."/>
            <person name="Riley R."/>
            <person name="Labutti K."/>
            <person name="Andreopoulos B."/>
            <person name="Lipzen A."/>
            <person name="Chen C."/>
            <person name="Yanf M."/>
            <person name="Daum C."/>
            <person name="Ng V."/>
            <person name="Clum A."/>
            <person name="Ohm R."/>
            <person name="Martin F."/>
            <person name="Silar P."/>
            <person name="Natvig D."/>
            <person name="Lalanne C."/>
            <person name="Gautier V."/>
            <person name="Ament-Velasquez S.L."/>
            <person name="Kruys A."/>
            <person name="Hutchinson M.I."/>
            <person name="Powell A.J."/>
            <person name="Barry K."/>
            <person name="Miller A.N."/>
            <person name="Grigoriev I.V."/>
            <person name="Debuchy R."/>
            <person name="Gladieux P."/>
            <person name="Thoren M.H."/>
            <person name="Johannesson H."/>
        </authorList>
    </citation>
    <scope>NUCLEOTIDE SEQUENCE</scope>
    <source>
        <strain evidence="2">CBS 990.96</strain>
    </source>
</reference>
<evidence type="ECO:0008006" key="4">
    <source>
        <dbReference type="Google" id="ProtNLM"/>
    </source>
</evidence>
<keyword evidence="3" id="KW-1185">Reference proteome</keyword>
<feature type="chain" id="PRO_5043013169" description="Apple domain-containing protein" evidence="1">
    <location>
        <begin position="21"/>
        <end position="332"/>
    </location>
</feature>
<gene>
    <name evidence="2" type="ORF">QBC38DRAFT_24308</name>
</gene>
<feature type="signal peptide" evidence="1">
    <location>
        <begin position="1"/>
        <end position="20"/>
    </location>
</feature>
<sequence length="332" mass="34563">MRSISALVLGAGFLSSVANGAFLEVCTVNAVLEYFTCQHVSEDCFEPVLQQAEDWCRDYLSIEPVTVHASTVIPEAEVVTVVETTTVTDRTVDFITATEETTITATSTSIVQQTVTVTTTTTSTAAMVKREDVPTTTAQAPAPVTTCVDLTKKNLLRHPAARLSKACSCLNPEPATVTLPATTLSAAGETITVTVPATESEMATDTAVTTVISSTVVTDVVTVTSTVTATETSTVVYDRCSTTYNGGGNGVGNHVVNVQGVTSKRDCCERCMATPNCVASASTGPGSCQHLVKITQLAGAPTNNQCPLGIENYPGIMGVNPNGALMKGPCQP</sequence>
<name>A0AAN7BJA9_9PEZI</name>
<dbReference type="AlphaFoldDB" id="A0AAN7BJA9"/>